<keyword evidence="1" id="KW-0694">RNA-binding</keyword>
<dbReference type="InterPro" id="IPR000504">
    <property type="entry name" value="RRM_dom"/>
</dbReference>
<organism evidence="4">
    <name type="scientific">Kwoniella dejecticola CBS 10117</name>
    <dbReference type="NCBI Taxonomy" id="1296121"/>
    <lineage>
        <taxon>Eukaryota</taxon>
        <taxon>Fungi</taxon>
        <taxon>Dikarya</taxon>
        <taxon>Basidiomycota</taxon>
        <taxon>Agaricomycotina</taxon>
        <taxon>Tremellomycetes</taxon>
        <taxon>Tremellales</taxon>
        <taxon>Cryptococcaceae</taxon>
        <taxon>Kwoniella</taxon>
    </lineage>
</organism>
<sequence length="272" mass="30505">MPSENDSSIDCSSGSTMVNTSPDYDRDKNTSSPSFANMLSRTDGEVEKGLLVAGLYSMCINNQDFDHYLPSIKPVVPWPFGKGYLGPLESPWETISRPIQFSQYGNDLLHVDGIDPTIDEGLIRDIFELAGPVITVYVDESRGYALVQYLNAWDLERALWALQGLRVFSCTLKIKYGEDIEKWALSIPGNDDFRRCGLDVDKKERIRTWISSVSSPRPTWSPPPVVLTAEKYKDDDQLSEMSMNEAEEPSFFDTPGVLSFADSLMSSRLSFV</sequence>
<gene>
    <name evidence="4" type="ORF">I303_00153</name>
    <name evidence="5" type="ORF">I303_100153</name>
</gene>
<protein>
    <recommendedName>
        <fullName evidence="3">RRM domain-containing protein</fullName>
    </recommendedName>
</protein>
<dbReference type="Proteomes" id="UP000078595">
    <property type="component" value="Chromosome 1"/>
</dbReference>
<name>A0A1A6AE41_9TREE</name>
<dbReference type="EMBL" id="CP144530">
    <property type="protein sequence ID" value="WWC57621.1"/>
    <property type="molecule type" value="Genomic_DNA"/>
</dbReference>
<keyword evidence="6" id="KW-1185">Reference proteome</keyword>
<evidence type="ECO:0000256" key="2">
    <source>
        <dbReference type="SAM" id="MobiDB-lite"/>
    </source>
</evidence>
<dbReference type="VEuPathDB" id="FungiDB:I303_00153"/>
<proteinExistence type="predicted"/>
<dbReference type="InterPro" id="IPR012677">
    <property type="entry name" value="Nucleotide-bd_a/b_plait_sf"/>
</dbReference>
<dbReference type="KEGG" id="kdj:28963852"/>
<dbReference type="SUPFAM" id="SSF54928">
    <property type="entry name" value="RNA-binding domain, RBD"/>
    <property type="match status" value="1"/>
</dbReference>
<feature type="domain" description="RRM" evidence="3">
    <location>
        <begin position="107"/>
        <end position="179"/>
    </location>
</feature>
<evidence type="ECO:0000313" key="5">
    <source>
        <dbReference type="EMBL" id="WWC57621.1"/>
    </source>
</evidence>
<dbReference type="OrthoDB" id="193499at2759"/>
<reference evidence="5" key="3">
    <citation type="submission" date="2024-02" db="EMBL/GenBank/DDBJ databases">
        <title>Comparative genomics of Cryptococcus and Kwoniella reveals pathogenesis evolution and contrasting modes of karyotype evolution via chromosome fusion or intercentromeric recombination.</title>
        <authorList>
            <person name="Coelho M.A."/>
            <person name="David-Palma M."/>
            <person name="Shea T."/>
            <person name="Bowers K."/>
            <person name="McGinley-Smith S."/>
            <person name="Mohammad A.W."/>
            <person name="Gnirke A."/>
            <person name="Yurkov A.M."/>
            <person name="Nowrousian M."/>
            <person name="Sun S."/>
            <person name="Cuomo C.A."/>
            <person name="Heitman J."/>
        </authorList>
    </citation>
    <scope>NUCLEOTIDE SEQUENCE</scope>
    <source>
        <strain evidence="5">CBS 10117</strain>
    </source>
</reference>
<dbReference type="CDD" id="cd00590">
    <property type="entry name" value="RRM_SF"/>
    <property type="match status" value="1"/>
</dbReference>
<dbReference type="EMBL" id="KI894027">
    <property type="protein sequence ID" value="OBR88342.1"/>
    <property type="molecule type" value="Genomic_DNA"/>
</dbReference>
<evidence type="ECO:0000256" key="1">
    <source>
        <dbReference type="PROSITE-ProRule" id="PRU00176"/>
    </source>
</evidence>
<dbReference type="Gene3D" id="3.30.70.330">
    <property type="match status" value="1"/>
</dbReference>
<evidence type="ECO:0000259" key="3">
    <source>
        <dbReference type="PROSITE" id="PS50102"/>
    </source>
</evidence>
<evidence type="ECO:0000313" key="4">
    <source>
        <dbReference type="EMBL" id="OBR88342.1"/>
    </source>
</evidence>
<dbReference type="InterPro" id="IPR035979">
    <property type="entry name" value="RBD_domain_sf"/>
</dbReference>
<dbReference type="RefSeq" id="XP_018266184.1">
    <property type="nucleotide sequence ID" value="XM_018403530.1"/>
</dbReference>
<accession>A0A1A6AE41</accession>
<feature type="region of interest" description="Disordered" evidence="2">
    <location>
        <begin position="1"/>
        <end position="39"/>
    </location>
</feature>
<evidence type="ECO:0000313" key="6">
    <source>
        <dbReference type="Proteomes" id="UP000078595"/>
    </source>
</evidence>
<feature type="compositionally biased region" description="Polar residues" evidence="2">
    <location>
        <begin position="30"/>
        <end position="39"/>
    </location>
</feature>
<reference evidence="5" key="2">
    <citation type="submission" date="2013-07" db="EMBL/GenBank/DDBJ databases">
        <authorList>
            <consortium name="The Broad Institute Genome Sequencing Platform"/>
            <person name="Cuomo C."/>
            <person name="Litvintseva A."/>
            <person name="Chen Y."/>
            <person name="Heitman J."/>
            <person name="Sun S."/>
            <person name="Springer D."/>
            <person name="Dromer F."/>
            <person name="Young S.K."/>
            <person name="Zeng Q."/>
            <person name="Gargeya S."/>
            <person name="Fitzgerald M."/>
            <person name="Abouelleil A."/>
            <person name="Alvarado L."/>
            <person name="Berlin A.M."/>
            <person name="Chapman S.B."/>
            <person name="Dewar J."/>
            <person name="Goldberg J."/>
            <person name="Griggs A."/>
            <person name="Gujja S."/>
            <person name="Hansen M."/>
            <person name="Howarth C."/>
            <person name="Imamovic A."/>
            <person name="Larimer J."/>
            <person name="McCowan C."/>
            <person name="Murphy C."/>
            <person name="Pearson M."/>
            <person name="Priest M."/>
            <person name="Roberts A."/>
            <person name="Saif S."/>
            <person name="Shea T."/>
            <person name="Sykes S."/>
            <person name="Wortman J."/>
            <person name="Nusbaum C."/>
            <person name="Birren B."/>
        </authorList>
    </citation>
    <scope>NUCLEOTIDE SEQUENCE</scope>
    <source>
        <strain evidence="5">CBS 10117</strain>
    </source>
</reference>
<dbReference type="GO" id="GO:0003723">
    <property type="term" value="F:RNA binding"/>
    <property type="evidence" value="ECO:0007669"/>
    <property type="project" value="UniProtKB-UniRule"/>
</dbReference>
<dbReference type="AlphaFoldDB" id="A0A1A6AE41"/>
<dbReference type="PROSITE" id="PS50102">
    <property type="entry name" value="RRM"/>
    <property type="match status" value="1"/>
</dbReference>
<dbReference type="SMART" id="SM00360">
    <property type="entry name" value="RRM"/>
    <property type="match status" value="1"/>
</dbReference>
<dbReference type="GeneID" id="28963852"/>
<feature type="compositionally biased region" description="Polar residues" evidence="2">
    <location>
        <begin position="1"/>
        <end position="22"/>
    </location>
</feature>
<reference evidence="4" key="1">
    <citation type="submission" date="2013-07" db="EMBL/GenBank/DDBJ databases">
        <title>The Genome Sequence of Cryptococcus dejecticola CBS10117.</title>
        <authorList>
            <consortium name="The Broad Institute Genome Sequencing Platform"/>
            <person name="Cuomo C."/>
            <person name="Litvintseva A."/>
            <person name="Chen Y."/>
            <person name="Heitman J."/>
            <person name="Sun S."/>
            <person name="Springer D."/>
            <person name="Dromer F."/>
            <person name="Young S.K."/>
            <person name="Zeng Q."/>
            <person name="Gargeya S."/>
            <person name="Fitzgerald M."/>
            <person name="Abouelleil A."/>
            <person name="Alvarado L."/>
            <person name="Berlin A.M."/>
            <person name="Chapman S.B."/>
            <person name="Dewar J."/>
            <person name="Goldberg J."/>
            <person name="Griggs A."/>
            <person name="Gujja S."/>
            <person name="Hansen M."/>
            <person name="Howarth C."/>
            <person name="Imamovic A."/>
            <person name="Larimer J."/>
            <person name="McCowan C."/>
            <person name="Murphy C."/>
            <person name="Pearson M."/>
            <person name="Priest M."/>
            <person name="Roberts A."/>
            <person name="Saif S."/>
            <person name="Shea T."/>
            <person name="Sykes S."/>
            <person name="Wortman J."/>
            <person name="Nusbaum C."/>
            <person name="Birren B."/>
        </authorList>
    </citation>
    <scope>NUCLEOTIDE SEQUENCE [LARGE SCALE GENOMIC DNA]</scope>
    <source>
        <strain evidence="4">CBS 10117</strain>
    </source>
</reference>
<dbReference type="Pfam" id="PF00076">
    <property type="entry name" value="RRM_1"/>
    <property type="match status" value="1"/>
</dbReference>